<dbReference type="Proteomes" id="UP000192333">
    <property type="component" value="Chromosome I"/>
</dbReference>
<dbReference type="RefSeq" id="WP_084119053.1">
    <property type="nucleotide sequence ID" value="NZ_LT838813.1"/>
</dbReference>
<protein>
    <submittedName>
        <fullName evidence="2">cAMP-binding domain of CRP or a regulatory subunit of cAMP-dependent protein kinases</fullName>
    </submittedName>
</protein>
<dbReference type="InterPro" id="IPR000595">
    <property type="entry name" value="cNMP-bd_dom"/>
</dbReference>
<keyword evidence="2" id="KW-0418">Kinase</keyword>
<dbReference type="CDD" id="cd00038">
    <property type="entry name" value="CAP_ED"/>
    <property type="match status" value="1"/>
</dbReference>
<dbReference type="Gene3D" id="1.10.10.10">
    <property type="entry name" value="Winged helix-like DNA-binding domain superfamily/Winged helix DNA-binding domain"/>
    <property type="match status" value="1"/>
</dbReference>
<dbReference type="Gene3D" id="2.60.120.10">
    <property type="entry name" value="Jelly Rolls"/>
    <property type="match status" value="1"/>
</dbReference>
<dbReference type="OrthoDB" id="792939at2"/>
<dbReference type="InterPro" id="IPR018490">
    <property type="entry name" value="cNMP-bd_dom_sf"/>
</dbReference>
<name>A0A1W2H0R2_9BACT</name>
<keyword evidence="3" id="KW-1185">Reference proteome</keyword>
<dbReference type="InterPro" id="IPR014710">
    <property type="entry name" value="RmlC-like_jellyroll"/>
</dbReference>
<feature type="domain" description="Cyclic nucleotide-binding" evidence="1">
    <location>
        <begin position="9"/>
        <end position="112"/>
    </location>
</feature>
<dbReference type="AlphaFoldDB" id="A0A1W2H0R2"/>
<dbReference type="STRING" id="758820.SAMN00777080_0762"/>
<dbReference type="GO" id="GO:0016301">
    <property type="term" value="F:kinase activity"/>
    <property type="evidence" value="ECO:0007669"/>
    <property type="project" value="UniProtKB-KW"/>
</dbReference>
<dbReference type="InterPro" id="IPR036388">
    <property type="entry name" value="WH-like_DNA-bd_sf"/>
</dbReference>
<evidence type="ECO:0000313" key="3">
    <source>
        <dbReference type="Proteomes" id="UP000192333"/>
    </source>
</evidence>
<gene>
    <name evidence="2" type="ORF">SAMN00777080_0762</name>
</gene>
<dbReference type="PROSITE" id="PS50042">
    <property type="entry name" value="CNMP_BINDING_3"/>
    <property type="match status" value="1"/>
</dbReference>
<evidence type="ECO:0000259" key="1">
    <source>
        <dbReference type="PROSITE" id="PS50042"/>
    </source>
</evidence>
<accession>A0A1W2H0R2</accession>
<dbReference type="SUPFAM" id="SSF51206">
    <property type="entry name" value="cAMP-binding domain-like"/>
    <property type="match status" value="1"/>
</dbReference>
<reference evidence="3" key="1">
    <citation type="submission" date="2017-04" db="EMBL/GenBank/DDBJ databases">
        <authorList>
            <person name="Varghese N."/>
            <person name="Submissions S."/>
        </authorList>
    </citation>
    <scope>NUCLEOTIDE SEQUENCE [LARGE SCALE GENOMIC DNA]</scope>
    <source>
        <strain evidence="3">DSM 16537</strain>
    </source>
</reference>
<dbReference type="Pfam" id="PF00027">
    <property type="entry name" value="cNMP_binding"/>
    <property type="match status" value="1"/>
</dbReference>
<evidence type="ECO:0000313" key="2">
    <source>
        <dbReference type="EMBL" id="SMD42222.1"/>
    </source>
</evidence>
<organism evidence="2 3">
    <name type="scientific">Aquiflexum balticum DSM 16537</name>
    <dbReference type="NCBI Taxonomy" id="758820"/>
    <lineage>
        <taxon>Bacteria</taxon>
        <taxon>Pseudomonadati</taxon>
        <taxon>Bacteroidota</taxon>
        <taxon>Cytophagia</taxon>
        <taxon>Cytophagales</taxon>
        <taxon>Cyclobacteriaceae</taxon>
        <taxon>Aquiflexum</taxon>
    </lineage>
</organism>
<keyword evidence="2" id="KW-0808">Transferase</keyword>
<sequence length="200" mass="23752">MNLKKHLQSLHKFSDEELNMALGFFYQERFKKGDFYLREGQFSNKISFIESGLFRLYYQVEGEEKIMLFFSENQFISDYFGYLTQSPSIRPIQALEDSLVYSIERDKLNQLFECSKAWEHVGRKLAESAYVTSVLRANRLLHDDFDTRLNTFINESPTLLQRVPQYMIASYLNMTPETLSRVKRRLMKNKEIKDTIHKSI</sequence>
<proteinExistence type="predicted"/>
<dbReference type="EMBL" id="LT838813">
    <property type="protein sequence ID" value="SMD42222.1"/>
    <property type="molecule type" value="Genomic_DNA"/>
</dbReference>